<dbReference type="EMBL" id="MT142142">
    <property type="protein sequence ID" value="QJA75128.1"/>
    <property type="molecule type" value="Genomic_DNA"/>
</dbReference>
<gene>
    <name evidence="1" type="ORF">MM415A01866_0014</name>
    <name evidence="2" type="ORF">MM415B02635_0010</name>
</gene>
<accession>A0A6M3L634</accession>
<sequence length="51" mass="6050">MTARELIDKLQMIPEDMRDIDVFISKYYEGEWQGAGLLYEVTIKEDRVILN</sequence>
<protein>
    <submittedName>
        <fullName evidence="2">Uncharacterized protein</fullName>
    </submittedName>
</protein>
<dbReference type="AlphaFoldDB" id="A0A6M3L634"/>
<evidence type="ECO:0000313" key="1">
    <source>
        <dbReference type="EMBL" id="QJA75128.1"/>
    </source>
</evidence>
<proteinExistence type="predicted"/>
<reference evidence="2" key="1">
    <citation type="submission" date="2020-03" db="EMBL/GenBank/DDBJ databases">
        <title>The deep terrestrial virosphere.</title>
        <authorList>
            <person name="Holmfeldt K."/>
            <person name="Nilsson E."/>
            <person name="Simone D."/>
            <person name="Lopez-Fernandez M."/>
            <person name="Wu X."/>
            <person name="de Brujin I."/>
            <person name="Lundin D."/>
            <person name="Andersson A."/>
            <person name="Bertilsson S."/>
            <person name="Dopson M."/>
        </authorList>
    </citation>
    <scope>NUCLEOTIDE SEQUENCE</scope>
    <source>
        <strain evidence="1">MM415A01866</strain>
        <strain evidence="2">MM415B02635</strain>
    </source>
</reference>
<evidence type="ECO:0000313" key="2">
    <source>
        <dbReference type="EMBL" id="QJA88971.1"/>
    </source>
</evidence>
<organism evidence="2">
    <name type="scientific">viral metagenome</name>
    <dbReference type="NCBI Taxonomy" id="1070528"/>
    <lineage>
        <taxon>unclassified sequences</taxon>
        <taxon>metagenomes</taxon>
        <taxon>organismal metagenomes</taxon>
    </lineage>
</organism>
<dbReference type="EMBL" id="MT142815">
    <property type="protein sequence ID" value="QJA88971.1"/>
    <property type="molecule type" value="Genomic_DNA"/>
</dbReference>
<name>A0A6M3L634_9ZZZZ</name>